<proteinExistence type="predicted"/>
<name>A0ABQ0L290_MYCCL</name>
<protein>
    <submittedName>
        <fullName evidence="1">Uncharacterized protein</fullName>
    </submittedName>
</protein>
<gene>
    <name evidence="1" type="ORF">MCHLO_02854</name>
</gene>
<evidence type="ECO:0000313" key="1">
    <source>
        <dbReference type="EMBL" id="GAT45268.1"/>
    </source>
</evidence>
<reference evidence="1" key="1">
    <citation type="submission" date="2014-09" db="EMBL/GenBank/DDBJ databases">
        <title>Genome sequence of the luminous mushroom Mycena chlorophos for searching fungal bioluminescence genes.</title>
        <authorList>
            <person name="Tanaka Y."/>
            <person name="Kasuga D."/>
            <person name="Oba Y."/>
            <person name="Hase S."/>
            <person name="Sato K."/>
            <person name="Oba Y."/>
            <person name="Sakakibara Y."/>
        </authorList>
    </citation>
    <scope>NUCLEOTIDE SEQUENCE</scope>
</reference>
<keyword evidence="2" id="KW-1185">Reference proteome</keyword>
<dbReference type="Proteomes" id="UP000815677">
    <property type="component" value="Unassembled WGS sequence"/>
</dbReference>
<sequence length="216" mass="24734">MAPHRRRYTCVYDIPAPKPRVNRPKPVLTPEERVAAKEKRAANKVIREARKVWEATLVPWVPGATAFRHKEGTHVMFKTDALKLFSLTEKEIATLPREVASAAWGDKHFFALKSVRELHQRKLAAGAHPRPEEDLGKSRLIVLEANKSTGRATRKNFDYIQVTLDPRYPLSTTTSTFTLDQYDHYFAPAEIQKRAKNRVEERNRIQAEKAKLPSSV</sequence>
<evidence type="ECO:0000313" key="2">
    <source>
        <dbReference type="Proteomes" id="UP000815677"/>
    </source>
</evidence>
<accession>A0ABQ0L290</accession>
<organism evidence="1 2">
    <name type="scientific">Mycena chlorophos</name>
    <name type="common">Agaric fungus</name>
    <name type="synonym">Agaricus chlorophos</name>
    <dbReference type="NCBI Taxonomy" id="658473"/>
    <lineage>
        <taxon>Eukaryota</taxon>
        <taxon>Fungi</taxon>
        <taxon>Dikarya</taxon>
        <taxon>Basidiomycota</taxon>
        <taxon>Agaricomycotina</taxon>
        <taxon>Agaricomycetes</taxon>
        <taxon>Agaricomycetidae</taxon>
        <taxon>Agaricales</taxon>
        <taxon>Marasmiineae</taxon>
        <taxon>Mycenaceae</taxon>
        <taxon>Mycena</taxon>
    </lineage>
</organism>
<dbReference type="EMBL" id="DF841028">
    <property type="protein sequence ID" value="GAT45268.1"/>
    <property type="molecule type" value="Genomic_DNA"/>
</dbReference>